<evidence type="ECO:0000313" key="1">
    <source>
        <dbReference type="EMBL" id="GAQ87363.1"/>
    </source>
</evidence>
<gene>
    <name evidence="1" type="ORF">KFL_003480070</name>
</gene>
<dbReference type="AlphaFoldDB" id="A0A1Y1I9X3"/>
<dbReference type="GO" id="GO:1990879">
    <property type="term" value="C:CST complex"/>
    <property type="evidence" value="ECO:0007669"/>
    <property type="project" value="InterPro"/>
</dbReference>
<dbReference type="Pfam" id="PF15490">
    <property type="entry name" value="Ten1_2"/>
    <property type="match status" value="1"/>
</dbReference>
<accession>A0A1Y1I9X3</accession>
<dbReference type="InterPro" id="IPR012340">
    <property type="entry name" value="NA-bd_OB-fold"/>
</dbReference>
<reference evidence="1 2" key="1">
    <citation type="journal article" date="2014" name="Nat. Commun.">
        <title>Klebsormidium flaccidum genome reveals primary factors for plant terrestrial adaptation.</title>
        <authorList>
            <person name="Hori K."/>
            <person name="Maruyama F."/>
            <person name="Fujisawa T."/>
            <person name="Togashi T."/>
            <person name="Yamamoto N."/>
            <person name="Seo M."/>
            <person name="Sato S."/>
            <person name="Yamada T."/>
            <person name="Mori H."/>
            <person name="Tajima N."/>
            <person name="Moriyama T."/>
            <person name="Ikeuchi M."/>
            <person name="Watanabe M."/>
            <person name="Wada H."/>
            <person name="Kobayashi K."/>
            <person name="Saito M."/>
            <person name="Masuda T."/>
            <person name="Sasaki-Sekimoto Y."/>
            <person name="Mashiguchi K."/>
            <person name="Awai K."/>
            <person name="Shimojima M."/>
            <person name="Masuda S."/>
            <person name="Iwai M."/>
            <person name="Nobusawa T."/>
            <person name="Narise T."/>
            <person name="Kondo S."/>
            <person name="Saito H."/>
            <person name="Sato R."/>
            <person name="Murakawa M."/>
            <person name="Ihara Y."/>
            <person name="Oshima-Yamada Y."/>
            <person name="Ohtaka K."/>
            <person name="Satoh M."/>
            <person name="Sonobe K."/>
            <person name="Ishii M."/>
            <person name="Ohtani R."/>
            <person name="Kanamori-Sato M."/>
            <person name="Honoki R."/>
            <person name="Miyazaki D."/>
            <person name="Mochizuki H."/>
            <person name="Umetsu J."/>
            <person name="Higashi K."/>
            <person name="Shibata D."/>
            <person name="Kamiya Y."/>
            <person name="Sato N."/>
            <person name="Nakamura Y."/>
            <person name="Tabata S."/>
            <person name="Ida S."/>
            <person name="Kurokawa K."/>
            <person name="Ohta H."/>
        </authorList>
    </citation>
    <scope>NUCLEOTIDE SEQUENCE [LARGE SCALE GENOMIC DNA]</scope>
    <source>
        <strain evidence="1 2">NIES-2285</strain>
    </source>
</reference>
<dbReference type="STRING" id="105231.A0A1Y1I9X3"/>
<dbReference type="EMBL" id="DF237297">
    <property type="protein sequence ID" value="GAQ87363.1"/>
    <property type="molecule type" value="Genomic_DNA"/>
</dbReference>
<dbReference type="PANTHER" id="PTHR33905">
    <property type="entry name" value="CST COMPLEX SUBUNIT TEN1"/>
    <property type="match status" value="1"/>
</dbReference>
<protein>
    <recommendedName>
        <fullName evidence="3">CST complex subunit TEN1</fullName>
    </recommendedName>
</protein>
<dbReference type="Proteomes" id="UP000054558">
    <property type="component" value="Unassembled WGS sequence"/>
</dbReference>
<dbReference type="InterPro" id="IPR029146">
    <property type="entry name" value="Ten1_animal_plant"/>
</dbReference>
<evidence type="ECO:0000313" key="2">
    <source>
        <dbReference type="Proteomes" id="UP000054558"/>
    </source>
</evidence>
<dbReference type="OrthoDB" id="342190at2759"/>
<dbReference type="GO" id="GO:0003697">
    <property type="term" value="F:single-stranded DNA binding"/>
    <property type="evidence" value="ECO:0007669"/>
    <property type="project" value="InterPro"/>
</dbReference>
<dbReference type="OMA" id="HEDNDAI"/>
<name>A0A1Y1I9X3_KLENI</name>
<proteinExistence type="predicted"/>
<keyword evidence="2" id="KW-1185">Reference proteome</keyword>
<dbReference type="Gene3D" id="2.40.50.140">
    <property type="entry name" value="Nucleic acid-binding proteins"/>
    <property type="match status" value="1"/>
</dbReference>
<dbReference type="PANTHER" id="PTHR33905:SF1">
    <property type="entry name" value="CST COMPLEX SUBUNIT TEN1"/>
    <property type="match status" value="1"/>
</dbReference>
<organism evidence="1 2">
    <name type="scientific">Klebsormidium nitens</name>
    <name type="common">Green alga</name>
    <name type="synonym">Ulothrix nitens</name>
    <dbReference type="NCBI Taxonomy" id="105231"/>
    <lineage>
        <taxon>Eukaryota</taxon>
        <taxon>Viridiplantae</taxon>
        <taxon>Streptophyta</taxon>
        <taxon>Klebsormidiophyceae</taxon>
        <taxon>Klebsormidiales</taxon>
        <taxon>Klebsormidiaceae</taxon>
        <taxon>Klebsormidium</taxon>
    </lineage>
</organism>
<sequence length="123" mass="13430">MASVLRSGQIITLDEVVNVATGSTIRLMGRLHNIDFASNAAELANGGQQLLLDLSTISHEVLKEGSLYQVIGELHRADHRTESNAQAVFLAARVVRNVDGLDQALYDQALKLRRTFMESMPVG</sequence>
<evidence type="ECO:0008006" key="3">
    <source>
        <dbReference type="Google" id="ProtNLM"/>
    </source>
</evidence>